<name>A0A3T0D3L8_9FIRM</name>
<gene>
    <name evidence="2" type="ORF">ELD05_03420</name>
</gene>
<proteinExistence type="predicted"/>
<dbReference type="EMBL" id="CP034791">
    <property type="protein sequence ID" value="AZT89778.1"/>
    <property type="molecule type" value="Genomic_DNA"/>
</dbReference>
<dbReference type="Gene3D" id="2.30.30.40">
    <property type="entry name" value="SH3 Domains"/>
    <property type="match status" value="1"/>
</dbReference>
<dbReference type="InterPro" id="IPR039315">
    <property type="entry name" value="CheW"/>
</dbReference>
<dbReference type="PANTHER" id="PTHR22617">
    <property type="entry name" value="CHEMOTAXIS SENSOR HISTIDINE KINASE-RELATED"/>
    <property type="match status" value="1"/>
</dbReference>
<protein>
    <submittedName>
        <fullName evidence="2">Chemotaxis protein CheW</fullName>
    </submittedName>
</protein>
<dbReference type="GO" id="GO:0007165">
    <property type="term" value="P:signal transduction"/>
    <property type="evidence" value="ECO:0007669"/>
    <property type="project" value="InterPro"/>
</dbReference>
<dbReference type="Gene3D" id="2.40.50.180">
    <property type="entry name" value="CheA-289, Domain 4"/>
    <property type="match status" value="1"/>
</dbReference>
<accession>A0A3T0D3L8</accession>
<dbReference type="GO" id="GO:0006935">
    <property type="term" value="P:chemotaxis"/>
    <property type="evidence" value="ECO:0007669"/>
    <property type="project" value="InterPro"/>
</dbReference>
<evidence type="ECO:0000313" key="2">
    <source>
        <dbReference type="EMBL" id="AZT89778.1"/>
    </source>
</evidence>
<dbReference type="InterPro" id="IPR002545">
    <property type="entry name" value="CheW-lke_dom"/>
</dbReference>
<dbReference type="PROSITE" id="PS50851">
    <property type="entry name" value="CHEW"/>
    <property type="match status" value="1"/>
</dbReference>
<sequence length="140" mass="16544">MEQYLIFRLADEYYGLLVSFIENIEKMMPITRVPNTKEYIKGVVNLRGEIVPVIDLREKIGVRKEEFGEETRILIVNWKNEFKVGLIIDEVLDVVYLTKEDFDSATRDRNEFTFSIAKYNDMLINIINLEDVLFEKVEEV</sequence>
<evidence type="ECO:0000313" key="3">
    <source>
        <dbReference type="Proteomes" id="UP000282930"/>
    </source>
</evidence>
<dbReference type="KEGG" id="ccha:ELD05_03420"/>
<evidence type="ECO:0000259" key="1">
    <source>
        <dbReference type="PROSITE" id="PS50851"/>
    </source>
</evidence>
<dbReference type="SUPFAM" id="SSF50341">
    <property type="entry name" value="CheW-like"/>
    <property type="match status" value="1"/>
</dbReference>
<feature type="domain" description="CheW-like" evidence="1">
    <location>
        <begin position="1"/>
        <end position="138"/>
    </location>
</feature>
<dbReference type="AlphaFoldDB" id="A0A3T0D3L8"/>
<dbReference type="Pfam" id="PF01584">
    <property type="entry name" value="CheW"/>
    <property type="match status" value="1"/>
</dbReference>
<reference evidence="2 3" key="1">
    <citation type="submission" date="2018-12" db="EMBL/GenBank/DDBJ databases">
        <title>Genome sequence from the cellulolytic species, Caldicellulosiruptor changbaiensis.</title>
        <authorList>
            <person name="Blumer-Schuette S.E."/>
            <person name="Mendoza C."/>
        </authorList>
    </citation>
    <scope>NUCLEOTIDE SEQUENCE [LARGE SCALE GENOMIC DNA]</scope>
    <source>
        <strain evidence="2 3">CBS-Z</strain>
    </source>
</reference>
<organism evidence="2 3">
    <name type="scientific">Caldicellulosiruptor changbaiensis</name>
    <dbReference type="NCBI Taxonomy" id="1222016"/>
    <lineage>
        <taxon>Bacteria</taxon>
        <taxon>Bacillati</taxon>
        <taxon>Bacillota</taxon>
        <taxon>Bacillota incertae sedis</taxon>
        <taxon>Caldicellulosiruptorales</taxon>
        <taxon>Caldicellulosiruptoraceae</taxon>
        <taxon>Caldicellulosiruptor</taxon>
    </lineage>
</organism>
<dbReference type="PANTHER" id="PTHR22617:SF23">
    <property type="entry name" value="CHEMOTAXIS PROTEIN CHEW"/>
    <property type="match status" value="1"/>
</dbReference>
<dbReference type="RefSeq" id="WP_127351367.1">
    <property type="nucleotide sequence ID" value="NZ_CP034791.1"/>
</dbReference>
<dbReference type="Proteomes" id="UP000282930">
    <property type="component" value="Chromosome"/>
</dbReference>
<keyword evidence="3" id="KW-1185">Reference proteome</keyword>
<dbReference type="InterPro" id="IPR036061">
    <property type="entry name" value="CheW-like_dom_sf"/>
</dbReference>
<dbReference type="SMART" id="SM00260">
    <property type="entry name" value="CheW"/>
    <property type="match status" value="1"/>
</dbReference>
<dbReference type="GO" id="GO:0005829">
    <property type="term" value="C:cytosol"/>
    <property type="evidence" value="ECO:0007669"/>
    <property type="project" value="TreeGrafter"/>
</dbReference>